<dbReference type="Proteomes" id="UP000463857">
    <property type="component" value="Chromosome"/>
</dbReference>
<evidence type="ECO:0000313" key="2">
    <source>
        <dbReference type="EMBL" id="QHC01070.1"/>
    </source>
</evidence>
<keyword evidence="1" id="KW-0472">Membrane</keyword>
<sequence length="81" mass="8894">MNEDWRSAYTALLAIVSALLLLVGFASGGSNEDFSTGYRYAGMFIFAGLVGILLAIHAMATRAPMKTRREIIYVDDDDDDE</sequence>
<evidence type="ECO:0000313" key="3">
    <source>
        <dbReference type="Proteomes" id="UP000463857"/>
    </source>
</evidence>
<feature type="transmembrane region" description="Helical" evidence="1">
    <location>
        <begin position="38"/>
        <end position="60"/>
    </location>
</feature>
<name>A0A7L4YPL4_9ACTN</name>
<proteinExistence type="predicted"/>
<evidence type="ECO:0000256" key="1">
    <source>
        <dbReference type="SAM" id="Phobius"/>
    </source>
</evidence>
<dbReference type="InParanoid" id="A0A7L4YPL4"/>
<dbReference type="KEGG" id="eke:EK0264_12735"/>
<dbReference type="AlphaFoldDB" id="A0A7L4YPL4"/>
<dbReference type="EMBL" id="CP047156">
    <property type="protein sequence ID" value="QHC01070.1"/>
    <property type="molecule type" value="Genomic_DNA"/>
</dbReference>
<dbReference type="RefSeq" id="WP_159546179.1">
    <property type="nucleotide sequence ID" value="NZ_CP047156.1"/>
</dbReference>
<keyword evidence="1" id="KW-0812">Transmembrane</keyword>
<keyword evidence="3" id="KW-1185">Reference proteome</keyword>
<organism evidence="2 3">
    <name type="scientific">Epidermidibacterium keratini</name>
    <dbReference type="NCBI Taxonomy" id="1891644"/>
    <lineage>
        <taxon>Bacteria</taxon>
        <taxon>Bacillati</taxon>
        <taxon>Actinomycetota</taxon>
        <taxon>Actinomycetes</taxon>
        <taxon>Sporichthyales</taxon>
        <taxon>Sporichthyaceae</taxon>
        <taxon>Epidermidibacterium</taxon>
    </lineage>
</organism>
<protein>
    <submittedName>
        <fullName evidence="2">Uncharacterized protein</fullName>
    </submittedName>
</protein>
<keyword evidence="1" id="KW-1133">Transmembrane helix</keyword>
<gene>
    <name evidence="2" type="ORF">EK0264_12735</name>
</gene>
<reference evidence="2 3" key="1">
    <citation type="journal article" date="2018" name="Int. J. Syst. Evol. Microbiol.">
        <title>Epidermidibacterium keratini gen. nov., sp. nov., a member of the family Sporichthyaceae, isolated from keratin epidermis.</title>
        <authorList>
            <person name="Lee D.G."/>
            <person name="Trujillo M.E."/>
            <person name="Kang S."/>
            <person name="Nam J.J."/>
            <person name="Kim Y.J."/>
        </authorList>
    </citation>
    <scope>NUCLEOTIDE SEQUENCE [LARGE SCALE GENOMIC DNA]</scope>
    <source>
        <strain evidence="2 3">EPI-7</strain>
    </source>
</reference>
<accession>A0A7L4YPL4</accession>